<feature type="region of interest" description="Disordered" evidence="2">
    <location>
        <begin position="418"/>
        <end position="511"/>
    </location>
</feature>
<evidence type="ECO:0000256" key="1">
    <source>
        <dbReference type="SAM" id="Coils"/>
    </source>
</evidence>
<evidence type="ECO:0000256" key="2">
    <source>
        <dbReference type="SAM" id="MobiDB-lite"/>
    </source>
</evidence>
<feature type="coiled-coil region" evidence="1">
    <location>
        <begin position="301"/>
        <end position="328"/>
    </location>
</feature>
<keyword evidence="4" id="KW-1185">Reference proteome</keyword>
<gene>
    <name evidence="3" type="ORF">WJX75_007694</name>
</gene>
<dbReference type="Proteomes" id="UP001491310">
    <property type="component" value="Unassembled WGS sequence"/>
</dbReference>
<keyword evidence="1" id="KW-0175">Coiled coil</keyword>
<protein>
    <submittedName>
        <fullName evidence="3">Uncharacterized protein</fullName>
    </submittedName>
</protein>
<feature type="compositionally biased region" description="Low complexity" evidence="2">
    <location>
        <begin position="479"/>
        <end position="491"/>
    </location>
</feature>
<dbReference type="EMBL" id="JALJOT010000001">
    <property type="protein sequence ID" value="KAK9918871.1"/>
    <property type="molecule type" value="Genomic_DNA"/>
</dbReference>
<organism evidence="3 4">
    <name type="scientific">Coccomyxa subellipsoidea</name>
    <dbReference type="NCBI Taxonomy" id="248742"/>
    <lineage>
        <taxon>Eukaryota</taxon>
        <taxon>Viridiplantae</taxon>
        <taxon>Chlorophyta</taxon>
        <taxon>core chlorophytes</taxon>
        <taxon>Trebouxiophyceae</taxon>
        <taxon>Trebouxiophyceae incertae sedis</taxon>
        <taxon>Coccomyxaceae</taxon>
        <taxon>Coccomyxa</taxon>
    </lineage>
</organism>
<proteinExistence type="predicted"/>
<sequence length="511" mass="55862">MFKKAFHMGGHGKKDNVDDIQPLGHGAHGEAPTAEPVAPQSRTETTAADMKQGPATTPTDGHKSVGTVIKDTFTSAPWSDTHDKTLEALTHAKVAHAKAMQAQASLKAASESKNKADLAQRHAQEVERELEQHRQGMDGIGTSKKDYEDARLALAEHTKNHDHHSRLAREAEEALAAKELEMKQLGPQREQHAKALAPLQSDHVAVGKMRGEAERRREALLRELAEIDEHLGPLRTREADLGKRLEEHQRVGADHEKRFAALAEEQRLLRTRAEESRRGLEPHATNLKNAHALVGTKESAYAKAQKAHEAAKERMPILEKQVEEARREAKESAAIAAKHASAFEKLKKEAEAEDAKKSHLWEEARKTGHIEEDGASKQELHKLADRFHTVLNHPIDTTTLRGDGITAEIHEAAAKITGRSADGAADPARDTVAPKTPERVGNTEGVRAPPMAEPYTGAKMTDDNANNAPLPKPFESSRATTAAEPTTTTTTKPGRILTPPHTGTTTGFREE</sequence>
<comment type="caution">
    <text evidence="3">The sequence shown here is derived from an EMBL/GenBank/DDBJ whole genome shotgun (WGS) entry which is preliminary data.</text>
</comment>
<evidence type="ECO:0000313" key="4">
    <source>
        <dbReference type="Proteomes" id="UP001491310"/>
    </source>
</evidence>
<feature type="compositionally biased region" description="Polar residues" evidence="2">
    <location>
        <begin position="501"/>
        <end position="511"/>
    </location>
</feature>
<feature type="coiled-coil region" evidence="1">
    <location>
        <begin position="109"/>
        <end position="136"/>
    </location>
</feature>
<reference evidence="3 4" key="1">
    <citation type="journal article" date="2024" name="Nat. Commun.">
        <title>Phylogenomics reveals the evolutionary origins of lichenization in chlorophyte algae.</title>
        <authorList>
            <person name="Puginier C."/>
            <person name="Libourel C."/>
            <person name="Otte J."/>
            <person name="Skaloud P."/>
            <person name="Haon M."/>
            <person name="Grisel S."/>
            <person name="Petersen M."/>
            <person name="Berrin J.G."/>
            <person name="Delaux P.M."/>
            <person name="Dal Grande F."/>
            <person name="Keller J."/>
        </authorList>
    </citation>
    <scope>NUCLEOTIDE SEQUENCE [LARGE SCALE GENOMIC DNA]</scope>
    <source>
        <strain evidence="3 4">SAG 216-7</strain>
    </source>
</reference>
<name>A0ABR2Z510_9CHLO</name>
<feature type="region of interest" description="Disordered" evidence="2">
    <location>
        <begin position="1"/>
        <end position="66"/>
    </location>
</feature>
<evidence type="ECO:0000313" key="3">
    <source>
        <dbReference type="EMBL" id="KAK9918871.1"/>
    </source>
</evidence>
<accession>A0ABR2Z510</accession>